<keyword evidence="1" id="KW-0805">Transcription regulation</keyword>
<dbReference type="GO" id="GO:0000976">
    <property type="term" value="F:transcription cis-regulatory region binding"/>
    <property type="evidence" value="ECO:0007669"/>
    <property type="project" value="TreeGrafter"/>
</dbReference>
<dbReference type="AlphaFoldDB" id="A0A5C5TWC1"/>
<dbReference type="RefSeq" id="WP_146313299.1">
    <property type="nucleotide sequence ID" value="NZ_VOHE01000007.1"/>
</dbReference>
<dbReference type="PANTHER" id="PTHR30055">
    <property type="entry name" value="HTH-TYPE TRANSCRIPTIONAL REGULATOR RUTR"/>
    <property type="match status" value="1"/>
</dbReference>
<dbReference type="SUPFAM" id="SSF48498">
    <property type="entry name" value="Tetracyclin repressor-like, C-terminal domain"/>
    <property type="match status" value="1"/>
</dbReference>
<dbReference type="EMBL" id="VOHE01000007">
    <property type="protein sequence ID" value="TWT17728.1"/>
    <property type="molecule type" value="Genomic_DNA"/>
</dbReference>
<organism evidence="6 7">
    <name type="scientific">Luteimonas wenzhouensis</name>
    <dbReference type="NCBI Taxonomy" id="2599615"/>
    <lineage>
        <taxon>Bacteria</taxon>
        <taxon>Pseudomonadati</taxon>
        <taxon>Pseudomonadota</taxon>
        <taxon>Gammaproteobacteria</taxon>
        <taxon>Lysobacterales</taxon>
        <taxon>Lysobacteraceae</taxon>
        <taxon>Luteimonas</taxon>
    </lineage>
</organism>
<feature type="DNA-binding region" description="H-T-H motif" evidence="4">
    <location>
        <begin position="39"/>
        <end position="58"/>
    </location>
</feature>
<dbReference type="PRINTS" id="PR00455">
    <property type="entry name" value="HTHTETR"/>
</dbReference>
<dbReference type="InterPro" id="IPR009057">
    <property type="entry name" value="Homeodomain-like_sf"/>
</dbReference>
<evidence type="ECO:0000256" key="1">
    <source>
        <dbReference type="ARBA" id="ARBA00023015"/>
    </source>
</evidence>
<dbReference type="InterPro" id="IPR050109">
    <property type="entry name" value="HTH-type_TetR-like_transc_reg"/>
</dbReference>
<reference evidence="6 7" key="1">
    <citation type="submission" date="2019-07" db="EMBL/GenBank/DDBJ databases">
        <title>Luteimonas sp. YD-1 nov., isolated from acidic soil.</title>
        <authorList>
            <person name="Zhou J."/>
        </authorList>
    </citation>
    <scope>NUCLEOTIDE SEQUENCE [LARGE SCALE GENOMIC DNA]</scope>
    <source>
        <strain evidence="6 7">YD-1</strain>
    </source>
</reference>
<dbReference type="Gene3D" id="1.10.357.10">
    <property type="entry name" value="Tetracycline Repressor, domain 2"/>
    <property type="match status" value="1"/>
</dbReference>
<dbReference type="PROSITE" id="PS50977">
    <property type="entry name" value="HTH_TETR_2"/>
    <property type="match status" value="1"/>
</dbReference>
<dbReference type="GO" id="GO:0003700">
    <property type="term" value="F:DNA-binding transcription factor activity"/>
    <property type="evidence" value="ECO:0007669"/>
    <property type="project" value="TreeGrafter"/>
</dbReference>
<keyword evidence="7" id="KW-1185">Reference proteome</keyword>
<comment type="caution">
    <text evidence="6">The sequence shown here is derived from an EMBL/GenBank/DDBJ whole genome shotgun (WGS) entry which is preliminary data.</text>
</comment>
<dbReference type="Proteomes" id="UP000315949">
    <property type="component" value="Unassembled WGS sequence"/>
</dbReference>
<dbReference type="InterPro" id="IPR036271">
    <property type="entry name" value="Tet_transcr_reg_TetR-rel_C_sf"/>
</dbReference>
<dbReference type="PANTHER" id="PTHR30055:SF234">
    <property type="entry name" value="HTH-TYPE TRANSCRIPTIONAL REGULATOR BETI"/>
    <property type="match status" value="1"/>
</dbReference>
<dbReference type="Gene3D" id="1.10.10.60">
    <property type="entry name" value="Homeodomain-like"/>
    <property type="match status" value="1"/>
</dbReference>
<sequence length="219" mass="24395">MARWKHGVPGSAELHDAKREAVLREASASFKARGYHGTSMDDIAQRLDVTKPALYYYFPGKQAMLRACFDQSMQAAFATLARARREGRNGREKLRMALDALLDEFLGEHSVAITVLEEGSLSEEDFAAVRAERRRYERALRGLVREGIRDGSIVACDPKAAVLAMLGAISWTQRWYRANGAWSREQARTLVGDLLERMVSSEPAPRLQAAGRRRGKSGA</sequence>
<dbReference type="Pfam" id="PF00440">
    <property type="entry name" value="TetR_N"/>
    <property type="match status" value="1"/>
</dbReference>
<dbReference type="Pfam" id="PF17932">
    <property type="entry name" value="TetR_C_24"/>
    <property type="match status" value="1"/>
</dbReference>
<evidence type="ECO:0000259" key="5">
    <source>
        <dbReference type="PROSITE" id="PS50977"/>
    </source>
</evidence>
<protein>
    <submittedName>
        <fullName evidence="6">TetR/AcrR family transcriptional regulator</fullName>
    </submittedName>
</protein>
<dbReference type="InterPro" id="IPR041490">
    <property type="entry name" value="KstR2_TetR_C"/>
</dbReference>
<evidence type="ECO:0000256" key="2">
    <source>
        <dbReference type="ARBA" id="ARBA00023125"/>
    </source>
</evidence>
<keyword evidence="2 4" id="KW-0238">DNA-binding</keyword>
<dbReference type="InterPro" id="IPR023772">
    <property type="entry name" value="DNA-bd_HTH_TetR-type_CS"/>
</dbReference>
<name>A0A5C5TWC1_9GAMM</name>
<dbReference type="PROSITE" id="PS01081">
    <property type="entry name" value="HTH_TETR_1"/>
    <property type="match status" value="1"/>
</dbReference>
<proteinExistence type="predicted"/>
<evidence type="ECO:0000256" key="4">
    <source>
        <dbReference type="PROSITE-ProRule" id="PRU00335"/>
    </source>
</evidence>
<evidence type="ECO:0000313" key="7">
    <source>
        <dbReference type="Proteomes" id="UP000315949"/>
    </source>
</evidence>
<gene>
    <name evidence="6" type="ORF">FQY79_12805</name>
</gene>
<accession>A0A5C5TWC1</accession>
<dbReference type="OrthoDB" id="9816320at2"/>
<evidence type="ECO:0000313" key="6">
    <source>
        <dbReference type="EMBL" id="TWT17728.1"/>
    </source>
</evidence>
<dbReference type="InterPro" id="IPR001647">
    <property type="entry name" value="HTH_TetR"/>
</dbReference>
<keyword evidence="3" id="KW-0804">Transcription</keyword>
<evidence type="ECO:0000256" key="3">
    <source>
        <dbReference type="ARBA" id="ARBA00023163"/>
    </source>
</evidence>
<dbReference type="SUPFAM" id="SSF46689">
    <property type="entry name" value="Homeodomain-like"/>
    <property type="match status" value="1"/>
</dbReference>
<feature type="domain" description="HTH tetR-type" evidence="5">
    <location>
        <begin position="16"/>
        <end position="76"/>
    </location>
</feature>